<feature type="non-terminal residue" evidence="1">
    <location>
        <position position="72"/>
    </location>
</feature>
<evidence type="ECO:0000313" key="1">
    <source>
        <dbReference type="EMBL" id="CAG8712581.1"/>
    </source>
</evidence>
<name>A0A9N9HYV2_FUNMO</name>
<dbReference type="AlphaFoldDB" id="A0A9N9HYV2"/>
<feature type="non-terminal residue" evidence="1">
    <location>
        <position position="1"/>
    </location>
</feature>
<comment type="caution">
    <text evidence="1">The sequence shown here is derived from an EMBL/GenBank/DDBJ whole genome shotgun (WGS) entry which is preliminary data.</text>
</comment>
<dbReference type="Proteomes" id="UP000789375">
    <property type="component" value="Unassembled WGS sequence"/>
</dbReference>
<evidence type="ECO:0000313" key="2">
    <source>
        <dbReference type="Proteomes" id="UP000789375"/>
    </source>
</evidence>
<organism evidence="1 2">
    <name type="scientific">Funneliformis mosseae</name>
    <name type="common">Endomycorrhizal fungus</name>
    <name type="synonym">Glomus mosseae</name>
    <dbReference type="NCBI Taxonomy" id="27381"/>
    <lineage>
        <taxon>Eukaryota</taxon>
        <taxon>Fungi</taxon>
        <taxon>Fungi incertae sedis</taxon>
        <taxon>Mucoromycota</taxon>
        <taxon>Glomeromycotina</taxon>
        <taxon>Glomeromycetes</taxon>
        <taxon>Glomerales</taxon>
        <taxon>Glomeraceae</taxon>
        <taxon>Funneliformis</taxon>
    </lineage>
</organism>
<keyword evidence="2" id="KW-1185">Reference proteome</keyword>
<gene>
    <name evidence="1" type="ORF">FMOSSE_LOCUS14424</name>
</gene>
<protein>
    <submittedName>
        <fullName evidence="1">6752_t:CDS:1</fullName>
    </submittedName>
</protein>
<proteinExistence type="predicted"/>
<reference evidence="1" key="1">
    <citation type="submission" date="2021-06" db="EMBL/GenBank/DDBJ databases">
        <authorList>
            <person name="Kallberg Y."/>
            <person name="Tangrot J."/>
            <person name="Rosling A."/>
        </authorList>
    </citation>
    <scope>NUCLEOTIDE SEQUENCE</scope>
    <source>
        <strain evidence="1">87-6 pot B 2015</strain>
    </source>
</reference>
<sequence length="72" mass="7825">QIETLQVTNTIALIIDEESEDIGVEALILKSDDEVTTLQSKIVTSGNISKTQIYDSDGENMGLPVLTAWSTQ</sequence>
<dbReference type="EMBL" id="CAJVPP010010989">
    <property type="protein sequence ID" value="CAG8712581.1"/>
    <property type="molecule type" value="Genomic_DNA"/>
</dbReference>
<accession>A0A9N9HYV2</accession>